<dbReference type="AlphaFoldDB" id="A0A6M5Z2S8"/>
<sequence length="42" mass="4995">MFRDRFPASKTLVLRDGLQATYRRTGRVSTDSARTRMRNRHL</sequence>
<accession>A0A6M5Z2S8</accession>
<gene>
    <name evidence="1" type="ORF">FTUN_8005</name>
</gene>
<dbReference type="EMBL" id="CP053452">
    <property type="protein sequence ID" value="QJX00376.1"/>
    <property type="molecule type" value="Genomic_DNA"/>
</dbReference>
<evidence type="ECO:0000313" key="1">
    <source>
        <dbReference type="EMBL" id="QJX00376.1"/>
    </source>
</evidence>
<keyword evidence="2" id="KW-1185">Reference proteome</keyword>
<name>A0A6M5Z2S8_9BACT</name>
<protein>
    <submittedName>
        <fullName evidence="1">Uncharacterized protein</fullName>
    </submittedName>
</protein>
<dbReference type="KEGG" id="ftj:FTUN_8005"/>
<evidence type="ECO:0000313" key="2">
    <source>
        <dbReference type="Proteomes" id="UP000503447"/>
    </source>
</evidence>
<dbReference type="Proteomes" id="UP000503447">
    <property type="component" value="Chromosome"/>
</dbReference>
<organism evidence="1 2">
    <name type="scientific">Frigoriglobus tundricola</name>
    <dbReference type="NCBI Taxonomy" id="2774151"/>
    <lineage>
        <taxon>Bacteria</taxon>
        <taxon>Pseudomonadati</taxon>
        <taxon>Planctomycetota</taxon>
        <taxon>Planctomycetia</taxon>
        <taxon>Gemmatales</taxon>
        <taxon>Gemmataceae</taxon>
        <taxon>Frigoriglobus</taxon>
    </lineage>
</organism>
<reference evidence="2" key="1">
    <citation type="submission" date="2020-05" db="EMBL/GenBank/DDBJ databases">
        <title>Frigoriglobus tundricola gen. nov., sp. nov., a psychrotolerant cellulolytic planctomycete of the family Gemmataceae with two divergent copies of 16S rRNA gene.</title>
        <authorList>
            <person name="Kulichevskaya I.S."/>
            <person name="Ivanova A.A."/>
            <person name="Naumoff D.G."/>
            <person name="Beletsky A.V."/>
            <person name="Rijpstra W.I.C."/>
            <person name="Sinninghe Damste J.S."/>
            <person name="Mardanov A.V."/>
            <person name="Ravin N.V."/>
            <person name="Dedysh S.N."/>
        </authorList>
    </citation>
    <scope>NUCLEOTIDE SEQUENCE [LARGE SCALE GENOMIC DNA]</scope>
    <source>
        <strain evidence="2">PL17</strain>
    </source>
</reference>
<proteinExistence type="predicted"/>